<proteinExistence type="inferred from homology"/>
<keyword evidence="6 9" id="KW-0479">Metal-binding</keyword>
<dbReference type="NCBIfam" id="NF005737">
    <property type="entry name" value="PRK07564.1-1"/>
    <property type="match status" value="1"/>
</dbReference>
<comment type="catalytic activity">
    <reaction evidence="1">
        <text>alpha-D-glucose 1-phosphate = alpha-D-glucose 6-phosphate</text>
        <dbReference type="Rhea" id="RHEA:23536"/>
        <dbReference type="ChEBI" id="CHEBI:58225"/>
        <dbReference type="ChEBI" id="CHEBI:58601"/>
        <dbReference type="EC" id="5.4.2.2"/>
    </reaction>
</comment>
<evidence type="ECO:0000259" key="12">
    <source>
        <dbReference type="Pfam" id="PF02880"/>
    </source>
</evidence>
<dbReference type="EC" id="5.4.2.2" evidence="4"/>
<dbReference type="GO" id="GO:0005829">
    <property type="term" value="C:cytosol"/>
    <property type="evidence" value="ECO:0007669"/>
    <property type="project" value="TreeGrafter"/>
</dbReference>
<dbReference type="GO" id="GO:0000287">
    <property type="term" value="F:magnesium ion binding"/>
    <property type="evidence" value="ECO:0007669"/>
    <property type="project" value="InterPro"/>
</dbReference>
<dbReference type="Gene3D" id="3.40.120.10">
    <property type="entry name" value="Alpha-D-Glucose-1,6-Bisphosphate, subunit A, domain 3"/>
    <property type="match status" value="3"/>
</dbReference>
<evidence type="ECO:0000256" key="8">
    <source>
        <dbReference type="ARBA" id="ARBA00023235"/>
    </source>
</evidence>
<evidence type="ECO:0000256" key="7">
    <source>
        <dbReference type="ARBA" id="ARBA00022842"/>
    </source>
</evidence>
<dbReference type="GO" id="GO:0005975">
    <property type="term" value="P:carbohydrate metabolic process"/>
    <property type="evidence" value="ECO:0007669"/>
    <property type="project" value="InterPro"/>
</dbReference>
<evidence type="ECO:0000313" key="13">
    <source>
        <dbReference type="EMBL" id="MBB5223455.1"/>
    </source>
</evidence>
<comment type="caution">
    <text evidence="13">The sequence shown here is derived from an EMBL/GenBank/DDBJ whole genome shotgun (WGS) entry which is preliminary data.</text>
</comment>
<feature type="domain" description="Alpha-D-phosphohexomutase alpha/beta/alpha" evidence="10">
    <location>
        <begin position="12"/>
        <end position="151"/>
    </location>
</feature>
<accession>A0A840SSD3</accession>
<evidence type="ECO:0000256" key="9">
    <source>
        <dbReference type="RuleBase" id="RU004326"/>
    </source>
</evidence>
<evidence type="ECO:0000256" key="2">
    <source>
        <dbReference type="ARBA" id="ARBA00001946"/>
    </source>
</evidence>
<keyword evidence="14" id="KW-1185">Reference proteome</keyword>
<dbReference type="FunFam" id="3.30.310.50:FF:000002">
    <property type="entry name" value="Phosphoglucomutase 5"/>
    <property type="match status" value="1"/>
</dbReference>
<dbReference type="AlphaFoldDB" id="A0A840SSD3"/>
<feature type="domain" description="Alpha-D-phosphohexomutase alpha/beta/alpha" evidence="12">
    <location>
        <begin position="293"/>
        <end position="405"/>
    </location>
</feature>
<evidence type="ECO:0000259" key="10">
    <source>
        <dbReference type="Pfam" id="PF02878"/>
    </source>
</evidence>
<sequence>MTIVATTPYDDQKPGTSGLRKKVPHFQQPNYVHNFIQSIFDSLEGFEGKTLVIGGDGRFYNREVVQIALKMAAANGFGRVLVGQGGLLSTPAASNVIRKYGAFGGIILSASHNPGGPTEDFGIKYNIGNGGPAPERITEAIYARTKEIEDYKILEAPDVDIDTIGTTDLGGMTVEVIDPVADYAELMETLFDFPAIRAMFAGGFRMAFDAMSAATGPYATEILEHRLGAAAGTVRNGIPLPDFGGHHPDPNLVYAKALYDEMMGPDAPDFGAASDGDGDRNLIIGRDIFITPSDSLAMLAANAHLAPGYAAGLAGIARSMPTSAAADRVAEKLGVGMYETPTGWKFFGNLLDAGLATICGEESAGTGSNHVREKDGLWAVLLWLNILAVRKEPAKAIAEAHWREYGRNYYARHDYEGIDTDAANGLVEALRAKLPDLPGTKVGPLTVAAADDFAYLDPVDGSTSSHQGIRILFEGGSRVVFRLSGTGTSGATLRVYIEAYEPPDGNLGLEVPDALADLIAAAETLAQIKERTGRTEPDVIT</sequence>
<dbReference type="InterPro" id="IPR016055">
    <property type="entry name" value="A-D-PHexomutase_a/b/a-I/II/III"/>
</dbReference>
<dbReference type="PRINTS" id="PR00509">
    <property type="entry name" value="PGMPMM"/>
</dbReference>
<dbReference type="Pfam" id="PF24947">
    <property type="entry name" value="PGM1_C_vert_fung"/>
    <property type="match status" value="1"/>
</dbReference>
<comment type="similarity">
    <text evidence="3 9">Belongs to the phosphohexose mutase family.</text>
</comment>
<dbReference type="Pfam" id="PF02878">
    <property type="entry name" value="PGM_PMM_I"/>
    <property type="match status" value="1"/>
</dbReference>
<protein>
    <recommendedName>
        <fullName evidence="4">phosphoglucomutase (alpha-D-glucose-1,6-bisphosphate-dependent)</fullName>
        <ecNumber evidence="4">5.4.2.2</ecNumber>
    </recommendedName>
</protein>
<evidence type="ECO:0000256" key="3">
    <source>
        <dbReference type="ARBA" id="ARBA00010231"/>
    </source>
</evidence>
<dbReference type="Gene3D" id="3.30.310.50">
    <property type="entry name" value="Alpha-D-phosphohexomutase, C-terminal domain"/>
    <property type="match status" value="1"/>
</dbReference>
<evidence type="ECO:0000313" key="14">
    <source>
        <dbReference type="Proteomes" id="UP000549457"/>
    </source>
</evidence>
<dbReference type="Proteomes" id="UP000549457">
    <property type="component" value="Unassembled WGS sequence"/>
</dbReference>
<dbReference type="InterPro" id="IPR005845">
    <property type="entry name" value="A-D-PHexomutase_a/b/a-II"/>
</dbReference>
<evidence type="ECO:0000256" key="4">
    <source>
        <dbReference type="ARBA" id="ARBA00012728"/>
    </source>
</evidence>
<dbReference type="EMBL" id="JACHFM010000003">
    <property type="protein sequence ID" value="MBB5223455.1"/>
    <property type="molecule type" value="Genomic_DNA"/>
</dbReference>
<dbReference type="InterPro" id="IPR005844">
    <property type="entry name" value="A-D-PHexomutase_a/b/a-I"/>
</dbReference>
<evidence type="ECO:0000259" key="11">
    <source>
        <dbReference type="Pfam" id="PF02879"/>
    </source>
</evidence>
<dbReference type="PANTHER" id="PTHR22573:SF2">
    <property type="entry name" value="PHOSPHOGLUCOMUTASE"/>
    <property type="match status" value="1"/>
</dbReference>
<dbReference type="FunFam" id="3.40.120.10:FF:000004">
    <property type="entry name" value="Phosphoglucomutase 5"/>
    <property type="match status" value="1"/>
</dbReference>
<reference evidence="13 14" key="1">
    <citation type="submission" date="2020-08" db="EMBL/GenBank/DDBJ databases">
        <title>Genomic Encyclopedia of Type Strains, Phase IV (KMG-IV): sequencing the most valuable type-strain genomes for metagenomic binning, comparative biology and taxonomic classification.</title>
        <authorList>
            <person name="Goeker M."/>
        </authorList>
    </citation>
    <scope>NUCLEOTIDE SEQUENCE [LARGE SCALE GENOMIC DNA]</scope>
    <source>
        <strain evidence="13 14">DSM 101730</strain>
    </source>
</reference>
<dbReference type="SUPFAM" id="SSF55957">
    <property type="entry name" value="Phosphoglucomutase, C-terminal domain"/>
    <property type="match status" value="1"/>
</dbReference>
<name>A0A840SSD3_9RHOB</name>
<dbReference type="SUPFAM" id="SSF53738">
    <property type="entry name" value="Phosphoglucomutase, first 3 domains"/>
    <property type="match status" value="3"/>
</dbReference>
<keyword evidence="7 9" id="KW-0460">Magnesium</keyword>
<gene>
    <name evidence="13" type="ORF">HNP73_003402</name>
</gene>
<keyword evidence="5" id="KW-0597">Phosphoprotein</keyword>
<dbReference type="RefSeq" id="WP_184152251.1">
    <property type="nucleotide sequence ID" value="NZ_JACHFM010000003.1"/>
</dbReference>
<evidence type="ECO:0000256" key="6">
    <source>
        <dbReference type="ARBA" id="ARBA00022723"/>
    </source>
</evidence>
<dbReference type="InterPro" id="IPR016066">
    <property type="entry name" value="A-D-PHexomutase_CS"/>
</dbReference>
<dbReference type="Pfam" id="PF02880">
    <property type="entry name" value="PGM_PMM_III"/>
    <property type="match status" value="1"/>
</dbReference>
<feature type="domain" description="Alpha-D-phosphohexomutase alpha/beta/alpha" evidence="11">
    <location>
        <begin position="182"/>
        <end position="284"/>
    </location>
</feature>
<dbReference type="Pfam" id="PF02879">
    <property type="entry name" value="PGM_PMM_II"/>
    <property type="match status" value="1"/>
</dbReference>
<evidence type="ECO:0000256" key="1">
    <source>
        <dbReference type="ARBA" id="ARBA00000443"/>
    </source>
</evidence>
<organism evidence="13 14">
    <name type="scientific">Amaricoccus macauensis</name>
    <dbReference type="NCBI Taxonomy" id="57001"/>
    <lineage>
        <taxon>Bacteria</taxon>
        <taxon>Pseudomonadati</taxon>
        <taxon>Pseudomonadota</taxon>
        <taxon>Alphaproteobacteria</taxon>
        <taxon>Rhodobacterales</taxon>
        <taxon>Paracoccaceae</taxon>
        <taxon>Amaricoccus</taxon>
    </lineage>
</organism>
<keyword evidence="8 13" id="KW-0413">Isomerase</keyword>
<dbReference type="InterPro" id="IPR005846">
    <property type="entry name" value="A-D-PHexomutase_a/b/a-III"/>
</dbReference>
<comment type="cofactor">
    <cofactor evidence="2">
        <name>Mg(2+)</name>
        <dbReference type="ChEBI" id="CHEBI:18420"/>
    </cofactor>
</comment>
<dbReference type="InterPro" id="IPR045244">
    <property type="entry name" value="PGM"/>
</dbReference>
<dbReference type="FunFam" id="3.40.120.10:FF:000005">
    <property type="entry name" value="Phosphoglucomutase 5"/>
    <property type="match status" value="1"/>
</dbReference>
<dbReference type="PROSITE" id="PS00710">
    <property type="entry name" value="PGM_PMM"/>
    <property type="match status" value="1"/>
</dbReference>
<dbReference type="InterPro" id="IPR036900">
    <property type="entry name" value="A-D-PHexomutase_C_sf"/>
</dbReference>
<dbReference type="GO" id="GO:0004614">
    <property type="term" value="F:phosphoglucomutase activity"/>
    <property type="evidence" value="ECO:0007669"/>
    <property type="project" value="UniProtKB-EC"/>
</dbReference>
<dbReference type="PANTHER" id="PTHR22573">
    <property type="entry name" value="PHOSPHOHEXOMUTASE FAMILY MEMBER"/>
    <property type="match status" value="1"/>
</dbReference>
<evidence type="ECO:0000256" key="5">
    <source>
        <dbReference type="ARBA" id="ARBA00022553"/>
    </source>
</evidence>
<dbReference type="InterPro" id="IPR005841">
    <property type="entry name" value="Alpha-D-phosphohexomutase_SF"/>
</dbReference>